<dbReference type="CDD" id="cd05299">
    <property type="entry name" value="CtBP_dh"/>
    <property type="match status" value="1"/>
</dbReference>
<evidence type="ECO:0000256" key="3">
    <source>
        <dbReference type="ARBA" id="ARBA00023027"/>
    </source>
</evidence>
<dbReference type="GO" id="GO:0016616">
    <property type="term" value="F:oxidoreductase activity, acting on the CH-OH group of donors, NAD or NADP as acceptor"/>
    <property type="evidence" value="ECO:0007669"/>
    <property type="project" value="InterPro"/>
</dbReference>
<dbReference type="GO" id="GO:0051287">
    <property type="term" value="F:NAD binding"/>
    <property type="evidence" value="ECO:0007669"/>
    <property type="project" value="InterPro"/>
</dbReference>
<dbReference type="PANTHER" id="PTHR43761:SF1">
    <property type="entry name" value="D-ISOMER SPECIFIC 2-HYDROXYACID DEHYDROGENASE CATALYTIC DOMAIN-CONTAINING PROTEIN-RELATED"/>
    <property type="match status" value="1"/>
</dbReference>
<dbReference type="Pfam" id="PF02826">
    <property type="entry name" value="2-Hacid_dh_C"/>
    <property type="match status" value="1"/>
</dbReference>
<dbReference type="InterPro" id="IPR036291">
    <property type="entry name" value="NAD(P)-bd_dom_sf"/>
</dbReference>
<keyword evidence="3" id="KW-0520">NAD</keyword>
<dbReference type="SUPFAM" id="SSF51735">
    <property type="entry name" value="NAD(P)-binding Rossmann-fold domains"/>
    <property type="match status" value="1"/>
</dbReference>
<name>A0A368TNT1_9GAMM</name>
<dbReference type="InterPro" id="IPR006140">
    <property type="entry name" value="D-isomer_DH_NAD-bd"/>
</dbReference>
<keyword evidence="8" id="KW-1185">Reference proteome</keyword>
<comment type="caution">
    <text evidence="7">The sequence shown here is derived from an EMBL/GenBank/DDBJ whole genome shotgun (WGS) entry which is preliminary data.</text>
</comment>
<dbReference type="Proteomes" id="UP000252405">
    <property type="component" value="Unassembled WGS sequence"/>
</dbReference>
<sequence>MTDTIFPDTALEEGVFKKEGVEFNISPSHDLETLAELGKDADALLVVYAKISAELIHKLNNCKVIVKAGIGYNNIDVKAASEKGIIVANVPDYCQDEVADHTFGMFLALARKICHLDSQVAKGTWDANQGKDAPRLRGKKFGLLGCGAIGQQVALRARAFGLDVVGYDPYSSSELLSKHHIDKIDDLEEFLHDVDYLSLHLPLTEETRHIIDKSSLEKMKESALIINTSRGGLVQENDLYAALIEKRVAGAALDVLEFEPPRSAPELSSLSNVIITPHTAFLSQDSVSELRTKASQEVAKTINHGTPKNRVN</sequence>
<evidence type="ECO:0000313" key="8">
    <source>
        <dbReference type="Proteomes" id="UP000252405"/>
    </source>
</evidence>
<dbReference type="PANTHER" id="PTHR43761">
    <property type="entry name" value="D-ISOMER SPECIFIC 2-HYDROXYACID DEHYDROGENASE FAMILY PROTEIN (AFU_ORTHOLOGUE AFUA_1G13630)"/>
    <property type="match status" value="1"/>
</dbReference>
<evidence type="ECO:0000256" key="2">
    <source>
        <dbReference type="ARBA" id="ARBA00023002"/>
    </source>
</evidence>
<dbReference type="Pfam" id="PF00389">
    <property type="entry name" value="2-Hacid_dh"/>
    <property type="match status" value="1"/>
</dbReference>
<dbReference type="EMBL" id="QPII01000028">
    <property type="protein sequence ID" value="RCV86218.1"/>
    <property type="molecule type" value="Genomic_DNA"/>
</dbReference>
<comment type="similarity">
    <text evidence="1 4">Belongs to the D-isomer specific 2-hydroxyacid dehydrogenase family.</text>
</comment>
<dbReference type="GO" id="GO:0003714">
    <property type="term" value="F:transcription corepressor activity"/>
    <property type="evidence" value="ECO:0007669"/>
    <property type="project" value="InterPro"/>
</dbReference>
<dbReference type="Gene3D" id="3.40.50.720">
    <property type="entry name" value="NAD(P)-binding Rossmann-like Domain"/>
    <property type="match status" value="2"/>
</dbReference>
<reference evidence="7 8" key="1">
    <citation type="submission" date="2018-07" db="EMBL/GenBank/DDBJ databases">
        <title>Halomonas montanilacus sp. nov., isolated from Lake Pengyan on Tibetan Plateau.</title>
        <authorList>
            <person name="Lu H."/>
            <person name="Xing P."/>
            <person name="Wu Q."/>
        </authorList>
    </citation>
    <scope>NUCLEOTIDE SEQUENCE [LARGE SCALE GENOMIC DNA]</scope>
    <source>
        <strain evidence="7 8">PYC7W</strain>
    </source>
</reference>
<organism evidence="7 8">
    <name type="scientific">Billgrantia montanilacus</name>
    <dbReference type="NCBI Taxonomy" id="2282305"/>
    <lineage>
        <taxon>Bacteria</taxon>
        <taxon>Pseudomonadati</taxon>
        <taxon>Pseudomonadota</taxon>
        <taxon>Gammaproteobacteria</taxon>
        <taxon>Oceanospirillales</taxon>
        <taxon>Halomonadaceae</taxon>
        <taxon>Billgrantia</taxon>
    </lineage>
</organism>
<gene>
    <name evidence="7" type="ORF">DU505_21385</name>
</gene>
<proteinExistence type="inferred from homology"/>
<evidence type="ECO:0000259" key="5">
    <source>
        <dbReference type="Pfam" id="PF00389"/>
    </source>
</evidence>
<dbReference type="InterPro" id="IPR050418">
    <property type="entry name" value="D-iso_2-hydroxyacid_DH_PdxB"/>
</dbReference>
<evidence type="ECO:0000259" key="6">
    <source>
        <dbReference type="Pfam" id="PF02826"/>
    </source>
</evidence>
<dbReference type="InterPro" id="IPR043322">
    <property type="entry name" value="CtBP"/>
</dbReference>
<dbReference type="FunFam" id="3.40.50.720:FF:000203">
    <property type="entry name" value="D-3-phosphoglycerate dehydrogenase (SerA)"/>
    <property type="match status" value="1"/>
</dbReference>
<dbReference type="AlphaFoldDB" id="A0A368TNT1"/>
<accession>A0A368TNT1</accession>
<keyword evidence="2 4" id="KW-0560">Oxidoreductase</keyword>
<evidence type="ECO:0000256" key="1">
    <source>
        <dbReference type="ARBA" id="ARBA00005854"/>
    </source>
</evidence>
<feature type="domain" description="D-isomer specific 2-hydroxyacid dehydrogenase NAD-binding" evidence="6">
    <location>
        <begin position="103"/>
        <end position="280"/>
    </location>
</feature>
<dbReference type="InterPro" id="IPR006139">
    <property type="entry name" value="D-isomer_2_OHA_DH_cat_dom"/>
</dbReference>
<dbReference type="SUPFAM" id="SSF52283">
    <property type="entry name" value="Formate/glycerate dehydrogenase catalytic domain-like"/>
    <property type="match status" value="1"/>
</dbReference>
<evidence type="ECO:0000313" key="7">
    <source>
        <dbReference type="EMBL" id="RCV86218.1"/>
    </source>
</evidence>
<feature type="domain" description="D-isomer specific 2-hydroxyacid dehydrogenase catalytic" evidence="5">
    <location>
        <begin position="15"/>
        <end position="312"/>
    </location>
</feature>
<evidence type="ECO:0000256" key="4">
    <source>
        <dbReference type="RuleBase" id="RU003719"/>
    </source>
</evidence>
<protein>
    <submittedName>
        <fullName evidence="7">C-terminal binding protein</fullName>
    </submittedName>
</protein>